<dbReference type="PANTHER" id="PTHR31851">
    <property type="entry name" value="FE(2+)/MN(2+) TRANSPORTER PCL1"/>
    <property type="match status" value="1"/>
</dbReference>
<evidence type="ECO:0000256" key="4">
    <source>
        <dbReference type="ARBA" id="ARBA00022989"/>
    </source>
</evidence>
<evidence type="ECO:0000256" key="3">
    <source>
        <dbReference type="ARBA" id="ARBA00022692"/>
    </source>
</evidence>
<evidence type="ECO:0000313" key="8">
    <source>
        <dbReference type="EMBL" id="CDZ97751.1"/>
    </source>
</evidence>
<feature type="region of interest" description="Disordered" evidence="6">
    <location>
        <begin position="1"/>
        <end position="56"/>
    </location>
</feature>
<evidence type="ECO:0000256" key="5">
    <source>
        <dbReference type="ARBA" id="ARBA00023136"/>
    </source>
</evidence>
<sequence length="365" mass="37937">MTTPSTSNGAQALPKRSKNQEPANATGSSSASETADAAGKSSTLWPVRSSSPTPSSLRAVEDVLRAHQTGDPLATKCAADGGVCCKDLKGEDERTLIDPDVVRDVIIGLSDGLTVPFALTAGLSGLGDARLVVLGGLAELIAGAISMGIGGFLASQAELDHFHYLRKQTHARVLRSCGGEMEREVHGVLGSVGVDESISRVVAQSLLQVESEHAEAGDWDENTSGSKAAWWKFGLGKSDPEEGSTLKWSKDIGVTGFLMRFGEGLEETPVSRLYISAITIGLAYFIGGLCPLLPYFFVEDVKHGLIWSSAFTLLVLMAFGVLKTHFTGATGGAGGYVWGAVSTALVGGVAAAAAFGAVRLLEVGV</sequence>
<evidence type="ECO:0000256" key="7">
    <source>
        <dbReference type="SAM" id="Phobius"/>
    </source>
</evidence>
<reference evidence="8" key="1">
    <citation type="submission" date="2014-08" db="EMBL/GenBank/DDBJ databases">
        <authorList>
            <person name="Sharma Rahul"/>
            <person name="Thines Marco"/>
        </authorList>
    </citation>
    <scope>NUCLEOTIDE SEQUENCE</scope>
</reference>
<dbReference type="GO" id="GO:0030026">
    <property type="term" value="P:intracellular manganese ion homeostasis"/>
    <property type="evidence" value="ECO:0007669"/>
    <property type="project" value="InterPro"/>
</dbReference>
<evidence type="ECO:0000256" key="1">
    <source>
        <dbReference type="ARBA" id="ARBA00004127"/>
    </source>
</evidence>
<feature type="transmembrane region" description="Helical" evidence="7">
    <location>
        <begin position="273"/>
        <end position="298"/>
    </location>
</feature>
<name>A0A0F7SFY2_PHARH</name>
<feature type="compositionally biased region" description="Polar residues" evidence="6">
    <location>
        <begin position="40"/>
        <end position="56"/>
    </location>
</feature>
<accession>A0A0F7SFY2</accession>
<dbReference type="EMBL" id="LN483249">
    <property type="protein sequence ID" value="CDZ97751.1"/>
    <property type="molecule type" value="Genomic_DNA"/>
</dbReference>
<feature type="transmembrane region" description="Helical" evidence="7">
    <location>
        <begin position="336"/>
        <end position="361"/>
    </location>
</feature>
<evidence type="ECO:0000256" key="6">
    <source>
        <dbReference type="SAM" id="MobiDB-lite"/>
    </source>
</evidence>
<dbReference type="CDD" id="cd02435">
    <property type="entry name" value="CCC1"/>
    <property type="match status" value="1"/>
</dbReference>
<dbReference type="Pfam" id="PF01988">
    <property type="entry name" value="VIT1"/>
    <property type="match status" value="1"/>
</dbReference>
<dbReference type="GO" id="GO:0005384">
    <property type="term" value="F:manganese ion transmembrane transporter activity"/>
    <property type="evidence" value="ECO:0007669"/>
    <property type="project" value="InterPro"/>
</dbReference>
<feature type="compositionally biased region" description="Polar residues" evidence="6">
    <location>
        <begin position="20"/>
        <end position="33"/>
    </location>
</feature>
<feature type="compositionally biased region" description="Polar residues" evidence="6">
    <location>
        <begin position="1"/>
        <end position="10"/>
    </location>
</feature>
<protein>
    <submittedName>
        <fullName evidence="8">Uncharacterized membrane protein</fullName>
    </submittedName>
</protein>
<feature type="transmembrane region" description="Helical" evidence="7">
    <location>
        <begin position="305"/>
        <end position="324"/>
    </location>
</feature>
<proteinExistence type="inferred from homology"/>
<dbReference type="AlphaFoldDB" id="A0A0F7SFY2"/>
<dbReference type="InterPro" id="IPR008217">
    <property type="entry name" value="Ccc1_fam"/>
</dbReference>
<dbReference type="GO" id="GO:0012505">
    <property type="term" value="C:endomembrane system"/>
    <property type="evidence" value="ECO:0007669"/>
    <property type="project" value="UniProtKB-SubCell"/>
</dbReference>
<comment type="subcellular location">
    <subcellularLocation>
        <location evidence="1">Endomembrane system</location>
        <topology evidence="1">Multi-pass membrane protein</topology>
    </subcellularLocation>
</comment>
<organism evidence="8">
    <name type="scientific">Phaffia rhodozyma</name>
    <name type="common">Yeast</name>
    <name type="synonym">Xanthophyllomyces dendrorhous</name>
    <dbReference type="NCBI Taxonomy" id="264483"/>
    <lineage>
        <taxon>Eukaryota</taxon>
        <taxon>Fungi</taxon>
        <taxon>Dikarya</taxon>
        <taxon>Basidiomycota</taxon>
        <taxon>Agaricomycotina</taxon>
        <taxon>Tremellomycetes</taxon>
        <taxon>Cystofilobasidiales</taxon>
        <taxon>Mrakiaceae</taxon>
        <taxon>Phaffia</taxon>
    </lineage>
</organism>
<comment type="similarity">
    <text evidence="2">Belongs to the CCC1 family.</text>
</comment>
<keyword evidence="3 7" id="KW-0812">Transmembrane</keyword>
<keyword evidence="4 7" id="KW-1133">Transmembrane helix</keyword>
<keyword evidence="5 7" id="KW-0472">Membrane</keyword>
<evidence type="ECO:0000256" key="2">
    <source>
        <dbReference type="ARBA" id="ARBA00007049"/>
    </source>
</evidence>